<evidence type="ECO:0000313" key="2">
    <source>
        <dbReference type="Proteomes" id="UP000828390"/>
    </source>
</evidence>
<dbReference type="InterPro" id="IPR052752">
    <property type="entry name" value="NACHT-WD_repeat"/>
</dbReference>
<reference evidence="1" key="2">
    <citation type="submission" date="2020-11" db="EMBL/GenBank/DDBJ databases">
        <authorList>
            <person name="McCartney M.A."/>
            <person name="Auch B."/>
            <person name="Kono T."/>
            <person name="Mallez S."/>
            <person name="Becker A."/>
            <person name="Gohl D.M."/>
            <person name="Silverstein K.A.T."/>
            <person name="Koren S."/>
            <person name="Bechman K.B."/>
            <person name="Herman A."/>
            <person name="Abrahante J.E."/>
            <person name="Garbe J."/>
        </authorList>
    </citation>
    <scope>NUCLEOTIDE SEQUENCE</scope>
    <source>
        <strain evidence="1">Duluth1</strain>
        <tissue evidence="1">Whole animal</tissue>
    </source>
</reference>
<gene>
    <name evidence="1" type="ORF">DPMN_166544</name>
</gene>
<dbReference type="PANTHER" id="PTHR19871">
    <property type="entry name" value="BETA TRANSDUCIN-RELATED PROTEIN"/>
    <property type="match status" value="1"/>
</dbReference>
<evidence type="ECO:0000313" key="1">
    <source>
        <dbReference type="EMBL" id="KAH3788403.1"/>
    </source>
</evidence>
<proteinExistence type="predicted"/>
<comment type="caution">
    <text evidence="1">The sequence shown here is derived from an EMBL/GenBank/DDBJ whole genome shotgun (WGS) entry which is preliminary data.</text>
</comment>
<dbReference type="EMBL" id="JAIWYP010000008">
    <property type="protein sequence ID" value="KAH3788403.1"/>
    <property type="molecule type" value="Genomic_DNA"/>
</dbReference>
<sequence length="81" mass="9129">MCCCFFFTAVERGADGACVLNWYHHQFTESAQGLYCADEAKNKRLHDNLADFFAGTWANGSIEHNYDMFGQLVVISGRISQ</sequence>
<dbReference type="AlphaFoldDB" id="A0A9D4IXZ5"/>
<protein>
    <submittedName>
        <fullName evidence="1">Uncharacterized protein</fullName>
    </submittedName>
</protein>
<dbReference type="PANTHER" id="PTHR19871:SF14">
    <property type="entry name" value="DUF4062 DOMAIN-CONTAINING PROTEIN"/>
    <property type="match status" value="1"/>
</dbReference>
<organism evidence="1 2">
    <name type="scientific">Dreissena polymorpha</name>
    <name type="common">Zebra mussel</name>
    <name type="synonym">Mytilus polymorpha</name>
    <dbReference type="NCBI Taxonomy" id="45954"/>
    <lineage>
        <taxon>Eukaryota</taxon>
        <taxon>Metazoa</taxon>
        <taxon>Spiralia</taxon>
        <taxon>Lophotrochozoa</taxon>
        <taxon>Mollusca</taxon>
        <taxon>Bivalvia</taxon>
        <taxon>Autobranchia</taxon>
        <taxon>Heteroconchia</taxon>
        <taxon>Euheterodonta</taxon>
        <taxon>Imparidentia</taxon>
        <taxon>Neoheterodontei</taxon>
        <taxon>Myida</taxon>
        <taxon>Dreissenoidea</taxon>
        <taxon>Dreissenidae</taxon>
        <taxon>Dreissena</taxon>
    </lineage>
</organism>
<dbReference type="Proteomes" id="UP000828390">
    <property type="component" value="Unassembled WGS sequence"/>
</dbReference>
<reference evidence="1" key="1">
    <citation type="journal article" date="2019" name="bioRxiv">
        <title>The Genome of the Zebra Mussel, Dreissena polymorpha: A Resource for Invasive Species Research.</title>
        <authorList>
            <person name="McCartney M.A."/>
            <person name="Auch B."/>
            <person name="Kono T."/>
            <person name="Mallez S."/>
            <person name="Zhang Y."/>
            <person name="Obille A."/>
            <person name="Becker A."/>
            <person name="Abrahante J.E."/>
            <person name="Garbe J."/>
            <person name="Badalamenti J.P."/>
            <person name="Herman A."/>
            <person name="Mangelson H."/>
            <person name="Liachko I."/>
            <person name="Sullivan S."/>
            <person name="Sone E.D."/>
            <person name="Koren S."/>
            <person name="Silverstein K.A.T."/>
            <person name="Beckman K.B."/>
            <person name="Gohl D.M."/>
        </authorList>
    </citation>
    <scope>NUCLEOTIDE SEQUENCE</scope>
    <source>
        <strain evidence="1">Duluth1</strain>
        <tissue evidence="1">Whole animal</tissue>
    </source>
</reference>
<name>A0A9D4IXZ5_DREPO</name>
<keyword evidence="2" id="KW-1185">Reference proteome</keyword>
<accession>A0A9D4IXZ5</accession>